<dbReference type="AlphaFoldDB" id="A0A1R1J9U2"/>
<dbReference type="Pfam" id="PF07313">
    <property type="entry name" value="AmiA-like"/>
    <property type="match status" value="1"/>
</dbReference>
<evidence type="ECO:0000256" key="1">
    <source>
        <dbReference type="SAM" id="SignalP"/>
    </source>
</evidence>
<reference evidence="2 3" key="1">
    <citation type="submission" date="2017-01" db="EMBL/GenBank/DDBJ databases">
        <title>Phylogeographic, genomic and meropenem susceptibility analysis of Burkholderia ubonensis.</title>
        <authorList>
            <person name="Price E.P."/>
            <person name="Sarovich D.S."/>
            <person name="Webb J.R."/>
            <person name="Hall C.M."/>
            <person name="Sahl J.W."/>
            <person name="Kaestli M."/>
            <person name="Mayo M."/>
            <person name="Harrington G."/>
            <person name="Baker A.L."/>
            <person name="Sidak-Loftis L.C."/>
            <person name="Lummis M."/>
            <person name="Schupp J.M."/>
            <person name="Gillece J.D."/>
            <person name="Tuanyok A."/>
            <person name="Warner J."/>
            <person name="Busch J.D."/>
            <person name="Keim P."/>
            <person name="Currie B.J."/>
            <person name="Wagner D.M."/>
        </authorList>
    </citation>
    <scope>NUCLEOTIDE SEQUENCE [LARGE SCALE GENOMIC DNA]</scope>
    <source>
        <strain evidence="2 3">A21</strain>
    </source>
</reference>
<dbReference type="InterPro" id="IPR038765">
    <property type="entry name" value="Papain-like_cys_pep_sf"/>
</dbReference>
<comment type="caution">
    <text evidence="2">The sequence shown here is derived from an EMBL/GenBank/DDBJ whole genome shotgun (WGS) entry which is preliminary data.</text>
</comment>
<sequence>MAIEKTLGKLAPLVLALTLALAGCGADTSVSSLPQPDETATQQQAALANLNEATAGKLDALLAIRAAHRDGDAGRLVEALSREFIGIPYRDGMLEGSATAPERLVIDFSGLDCFTYLDYVEAARTATTRTDYASRLVRTRYVNGDIGFRQRRHFFTDWAARPQVLADDVTASISPRAATVTKQLNRKADGGAYLPGLPVVQRDVVHIPGEFVDDYVVSRLRTGDFIGIYAKADGLDVTHVGFFVETRDGPMLRNASSKKANMKVVDSPFLEYVKNTPGIVVLRPRA</sequence>
<dbReference type="SUPFAM" id="SSF54001">
    <property type="entry name" value="Cysteine proteinases"/>
    <property type="match status" value="1"/>
</dbReference>
<dbReference type="Gene3D" id="2.30.260.10">
    <property type="entry name" value="putative xylanase like domain"/>
    <property type="match status" value="1"/>
</dbReference>
<organism evidence="2 3">
    <name type="scientific">Burkholderia ubonensis</name>
    <dbReference type="NCBI Taxonomy" id="101571"/>
    <lineage>
        <taxon>Bacteria</taxon>
        <taxon>Pseudomonadati</taxon>
        <taxon>Pseudomonadota</taxon>
        <taxon>Betaproteobacteria</taxon>
        <taxon>Burkholderiales</taxon>
        <taxon>Burkholderiaceae</taxon>
        <taxon>Burkholderia</taxon>
        <taxon>Burkholderia cepacia complex</taxon>
    </lineage>
</organism>
<dbReference type="InterPro" id="IPR010846">
    <property type="entry name" value="AmiA-like"/>
</dbReference>
<keyword evidence="1" id="KW-0732">Signal</keyword>
<dbReference type="Proteomes" id="UP000187194">
    <property type="component" value="Unassembled WGS sequence"/>
</dbReference>
<evidence type="ECO:0008006" key="4">
    <source>
        <dbReference type="Google" id="ProtNLM"/>
    </source>
</evidence>
<proteinExistence type="predicted"/>
<name>A0A1R1J9U2_9BURK</name>
<dbReference type="RefSeq" id="WP_076479030.1">
    <property type="nucleotide sequence ID" value="NZ_MTJZ01000023.1"/>
</dbReference>
<evidence type="ECO:0000313" key="2">
    <source>
        <dbReference type="EMBL" id="OMG71871.1"/>
    </source>
</evidence>
<dbReference type="PROSITE" id="PS51257">
    <property type="entry name" value="PROKAR_LIPOPROTEIN"/>
    <property type="match status" value="1"/>
</dbReference>
<feature type="chain" id="PRO_5012774182" description="DUF1460 domain-containing protein" evidence="1">
    <location>
        <begin position="23"/>
        <end position="286"/>
    </location>
</feature>
<feature type="signal peptide" evidence="1">
    <location>
        <begin position="1"/>
        <end position="22"/>
    </location>
</feature>
<protein>
    <recommendedName>
        <fullName evidence="4">DUF1460 domain-containing protein</fullName>
    </recommendedName>
</protein>
<dbReference type="Gene3D" id="1.10.3670.10">
    <property type="entry name" value="Putative xylanase like domain"/>
    <property type="match status" value="1"/>
</dbReference>
<dbReference type="EMBL" id="MTJZ01000023">
    <property type="protein sequence ID" value="OMG71871.1"/>
    <property type="molecule type" value="Genomic_DNA"/>
</dbReference>
<evidence type="ECO:0000313" key="3">
    <source>
        <dbReference type="Proteomes" id="UP000187194"/>
    </source>
</evidence>
<accession>A0A1R1J9U2</accession>
<gene>
    <name evidence="2" type="ORF">BW685_19560</name>
</gene>